<feature type="compositionally biased region" description="Basic and acidic residues" evidence="8">
    <location>
        <begin position="368"/>
        <end position="387"/>
    </location>
</feature>
<dbReference type="InterPro" id="IPR000629">
    <property type="entry name" value="RNA-helicase_DEAD-box_CS"/>
</dbReference>
<feature type="compositionally biased region" description="Polar residues" evidence="8">
    <location>
        <begin position="463"/>
        <end position="476"/>
    </location>
</feature>
<evidence type="ECO:0000256" key="2">
    <source>
        <dbReference type="ARBA" id="ARBA00022801"/>
    </source>
</evidence>
<feature type="compositionally biased region" description="Low complexity" evidence="8">
    <location>
        <begin position="487"/>
        <end position="501"/>
    </location>
</feature>
<dbReference type="EMBL" id="ACKS01000081">
    <property type="protein sequence ID" value="EFA43417.1"/>
    <property type="molecule type" value="Genomic_DNA"/>
</dbReference>
<sequence>MKFEELNLSNDILDALYDMNFEDCTPVQEKCIPEILKGRDLMGVAQTGTGKTAAYLLPILSMIDEGNYPKNSVNCVIMSPTRELAQQIDQAMQGFAYHLDTVSSVAVYGGNDGNRYDQEMKSMRLGADVIIATPGRLISHITMGNIDLGKVNFFVLDEADRMLDMGFSDDIMKIASYLPKNCQTIMFSATMPNDIEKMAQNLLKNPAEVKLAVSKPAEKIKQSAYVCYTTQKIEIIKHIFKAGDLKRVIIFSGSKQKVKQINQALAQLKINSGEMHSDLDQSQRDDIMYKFKSGQIDVLVATDIVARGIDIDDIAMVINYDVPRDSEDYVHRIGRTARADRDGVAITLVNEDDMFAFHKIEQFLDKEIEKNPLPEGMKEGPDYDTSRKPRRTPAKKRRRNDREETAHKKTKQRNRSRNNNNPRDNRPDNNDGEQREEKDKRNRRRNNNRKRNDNRDQKRDENATNNNAEQSAQGEKQPNKRRRNNANRRQNNANRRQNNGKGNRRNDNRDTDKRRNDEQSKGKRQTKARRNAPAANSNKDTGLKAIIKKPLKWLKSLGKK</sequence>
<feature type="compositionally biased region" description="Basic residues" evidence="8">
    <location>
        <begin position="546"/>
        <end position="560"/>
    </location>
</feature>
<dbReference type="GO" id="GO:0003724">
    <property type="term" value="F:RNA helicase activity"/>
    <property type="evidence" value="ECO:0007669"/>
    <property type="project" value="InterPro"/>
</dbReference>
<dbReference type="GO" id="GO:0016787">
    <property type="term" value="F:hydrolase activity"/>
    <property type="evidence" value="ECO:0007669"/>
    <property type="project" value="UniProtKB-KW"/>
</dbReference>
<dbReference type="InterPro" id="IPR014014">
    <property type="entry name" value="RNA_helicase_DEAD_Q_motif"/>
</dbReference>
<dbReference type="PROSITE" id="PS51192">
    <property type="entry name" value="HELICASE_ATP_BIND_1"/>
    <property type="match status" value="1"/>
</dbReference>
<evidence type="ECO:0000259" key="10">
    <source>
        <dbReference type="PROSITE" id="PS51194"/>
    </source>
</evidence>
<dbReference type="Pfam" id="PF00271">
    <property type="entry name" value="Helicase_C"/>
    <property type="match status" value="1"/>
</dbReference>
<keyword evidence="3 7" id="KW-0347">Helicase</keyword>
<dbReference type="EC" id="3.6.1.-" evidence="12"/>
<dbReference type="InterPro" id="IPR050079">
    <property type="entry name" value="DEAD_box_RNA_helicase"/>
</dbReference>
<protein>
    <submittedName>
        <fullName evidence="12">DEAD/DEAH box helicase</fullName>
        <ecNumber evidence="12">3.6.1.-</ecNumber>
    </submittedName>
</protein>
<dbReference type="PROSITE" id="PS00039">
    <property type="entry name" value="DEAD_ATP_HELICASE"/>
    <property type="match status" value="1"/>
</dbReference>
<proteinExistence type="inferred from homology"/>
<feature type="domain" description="Helicase ATP-binding" evidence="9">
    <location>
        <begin position="32"/>
        <end position="209"/>
    </location>
</feature>
<dbReference type="InterPro" id="IPR014001">
    <property type="entry name" value="Helicase_ATP-bd"/>
</dbReference>
<gene>
    <name evidence="12" type="primary">deaD</name>
    <name evidence="12" type="ORF">HMPREF0645_2186</name>
</gene>
<feature type="short sequence motif" description="Q motif" evidence="6">
    <location>
        <begin position="1"/>
        <end position="29"/>
    </location>
</feature>
<reference evidence="12 13" key="1">
    <citation type="submission" date="2009-10" db="EMBL/GenBank/DDBJ databases">
        <authorList>
            <person name="Qin X."/>
            <person name="Bachman B."/>
            <person name="Battles P."/>
            <person name="Bell A."/>
            <person name="Bess C."/>
            <person name="Bickham C."/>
            <person name="Chaboub L."/>
            <person name="Chen D."/>
            <person name="Coyle M."/>
            <person name="Deiros D.R."/>
            <person name="Dinh H."/>
            <person name="Forbes L."/>
            <person name="Fowler G."/>
            <person name="Francisco L."/>
            <person name="Fu Q."/>
            <person name="Gubbala S."/>
            <person name="Hale W."/>
            <person name="Han Y."/>
            <person name="Hemphill L."/>
            <person name="Highlander S.K."/>
            <person name="Hirani K."/>
            <person name="Hogues M."/>
            <person name="Jackson L."/>
            <person name="Jakkamsetti A."/>
            <person name="Javaid M."/>
            <person name="Jiang H."/>
            <person name="Korchina V."/>
            <person name="Kovar C."/>
            <person name="Lara F."/>
            <person name="Lee S."/>
            <person name="Mata R."/>
            <person name="Mathew T."/>
            <person name="Moen C."/>
            <person name="Morales K."/>
            <person name="Munidasa M."/>
            <person name="Nazareth L."/>
            <person name="Ngo R."/>
            <person name="Nguyen L."/>
            <person name="Okwuonu G."/>
            <person name="Ongeri F."/>
            <person name="Patil S."/>
            <person name="Petrosino J."/>
            <person name="Pham C."/>
            <person name="Pham P."/>
            <person name="Pu L.-L."/>
            <person name="Puazo M."/>
            <person name="Raj R."/>
            <person name="Reid J."/>
            <person name="Rouhana J."/>
            <person name="Saada N."/>
            <person name="Shang Y."/>
            <person name="Simmons D."/>
            <person name="Thornton R."/>
            <person name="Warren J."/>
            <person name="Weissenberger G."/>
            <person name="Zhang J."/>
            <person name="Zhang L."/>
            <person name="Zhou C."/>
            <person name="Zhu D."/>
            <person name="Muzny D."/>
            <person name="Worley K."/>
            <person name="Gibbs R."/>
        </authorList>
    </citation>
    <scope>NUCLEOTIDE SEQUENCE [LARGE SCALE GENOMIC DNA]</scope>
    <source>
        <strain evidence="12 13">DSM 17361</strain>
    </source>
</reference>
<feature type="compositionally biased region" description="Basic and acidic residues" evidence="8">
    <location>
        <begin position="423"/>
        <end position="440"/>
    </location>
</feature>
<dbReference type="PANTHER" id="PTHR47959:SF13">
    <property type="entry name" value="ATP-DEPENDENT RNA HELICASE RHLE"/>
    <property type="match status" value="1"/>
</dbReference>
<feature type="region of interest" description="Disordered" evidence="8">
    <location>
        <begin position="368"/>
        <end position="560"/>
    </location>
</feature>
<evidence type="ECO:0000256" key="8">
    <source>
        <dbReference type="SAM" id="MobiDB-lite"/>
    </source>
</evidence>
<accession>D1PZ01</accession>
<evidence type="ECO:0000256" key="7">
    <source>
        <dbReference type="RuleBase" id="RU000492"/>
    </source>
</evidence>
<feature type="compositionally biased region" description="Basic residues" evidence="8">
    <location>
        <begin position="388"/>
        <end position="399"/>
    </location>
</feature>
<keyword evidence="1 7" id="KW-0547">Nucleotide-binding</keyword>
<comment type="caution">
    <text evidence="12">The sequence shown here is derived from an EMBL/GenBank/DDBJ whole genome shotgun (WGS) entry which is preliminary data.</text>
</comment>
<dbReference type="Pfam" id="PF00270">
    <property type="entry name" value="DEAD"/>
    <property type="match status" value="1"/>
</dbReference>
<evidence type="ECO:0000256" key="3">
    <source>
        <dbReference type="ARBA" id="ARBA00022806"/>
    </source>
</evidence>
<evidence type="ECO:0000259" key="11">
    <source>
        <dbReference type="PROSITE" id="PS51195"/>
    </source>
</evidence>
<feature type="compositionally biased region" description="Basic and acidic residues" evidence="8">
    <location>
        <begin position="450"/>
        <end position="462"/>
    </location>
</feature>
<dbReference type="HOGENOM" id="CLU_003041_28_3_10"/>
<dbReference type="eggNOG" id="COG0513">
    <property type="taxonomic scope" value="Bacteria"/>
</dbReference>
<dbReference type="InterPro" id="IPR001650">
    <property type="entry name" value="Helicase_C-like"/>
</dbReference>
<dbReference type="Proteomes" id="UP000003160">
    <property type="component" value="Unassembled WGS sequence"/>
</dbReference>
<feature type="domain" description="DEAD-box RNA helicase Q" evidence="11">
    <location>
        <begin position="1"/>
        <end position="29"/>
    </location>
</feature>
<evidence type="ECO:0000256" key="6">
    <source>
        <dbReference type="PROSITE-ProRule" id="PRU00552"/>
    </source>
</evidence>
<dbReference type="PROSITE" id="PS51195">
    <property type="entry name" value="Q_MOTIF"/>
    <property type="match status" value="1"/>
</dbReference>
<dbReference type="GO" id="GO:0003676">
    <property type="term" value="F:nucleic acid binding"/>
    <property type="evidence" value="ECO:0007669"/>
    <property type="project" value="InterPro"/>
</dbReference>
<evidence type="ECO:0000259" key="9">
    <source>
        <dbReference type="PROSITE" id="PS51192"/>
    </source>
</evidence>
<evidence type="ECO:0000313" key="12">
    <source>
        <dbReference type="EMBL" id="EFA43417.1"/>
    </source>
</evidence>
<evidence type="ECO:0000256" key="4">
    <source>
        <dbReference type="ARBA" id="ARBA00022840"/>
    </source>
</evidence>
<dbReference type="GO" id="GO:0005829">
    <property type="term" value="C:cytosol"/>
    <property type="evidence" value="ECO:0007669"/>
    <property type="project" value="TreeGrafter"/>
</dbReference>
<dbReference type="GO" id="GO:0005524">
    <property type="term" value="F:ATP binding"/>
    <property type="evidence" value="ECO:0007669"/>
    <property type="project" value="UniProtKB-KW"/>
</dbReference>
<dbReference type="InterPro" id="IPR027417">
    <property type="entry name" value="P-loop_NTPase"/>
</dbReference>
<dbReference type="RefSeq" id="WP_007174289.1">
    <property type="nucleotide sequence ID" value="NZ_GG704781.1"/>
</dbReference>
<dbReference type="AlphaFoldDB" id="D1PZ01"/>
<evidence type="ECO:0000256" key="1">
    <source>
        <dbReference type="ARBA" id="ARBA00022741"/>
    </source>
</evidence>
<evidence type="ECO:0000256" key="5">
    <source>
        <dbReference type="ARBA" id="ARBA00038437"/>
    </source>
</evidence>
<dbReference type="PROSITE" id="PS51194">
    <property type="entry name" value="HELICASE_CTER"/>
    <property type="match status" value="1"/>
</dbReference>
<dbReference type="SMART" id="SM00490">
    <property type="entry name" value="HELICc"/>
    <property type="match status" value="1"/>
</dbReference>
<keyword evidence="2 7" id="KW-0378">Hydrolase</keyword>
<organism evidence="12 13">
    <name type="scientific">Hallella bergensis DSM 17361</name>
    <dbReference type="NCBI Taxonomy" id="585502"/>
    <lineage>
        <taxon>Bacteria</taxon>
        <taxon>Pseudomonadati</taxon>
        <taxon>Bacteroidota</taxon>
        <taxon>Bacteroidia</taxon>
        <taxon>Bacteroidales</taxon>
        <taxon>Prevotellaceae</taxon>
        <taxon>Hallella</taxon>
    </lineage>
</organism>
<dbReference type="InterPro" id="IPR044742">
    <property type="entry name" value="DEAD/DEAH_RhlB"/>
</dbReference>
<dbReference type="CDD" id="cd18787">
    <property type="entry name" value="SF2_C_DEAD"/>
    <property type="match status" value="1"/>
</dbReference>
<comment type="similarity">
    <text evidence="5 7">Belongs to the DEAD box helicase family.</text>
</comment>
<feature type="domain" description="Helicase C-terminal" evidence="10">
    <location>
        <begin position="234"/>
        <end position="381"/>
    </location>
</feature>
<dbReference type="SMART" id="SM00487">
    <property type="entry name" value="DEXDc"/>
    <property type="match status" value="1"/>
</dbReference>
<feature type="compositionally biased region" description="Basic and acidic residues" evidence="8">
    <location>
        <begin position="504"/>
        <end position="521"/>
    </location>
</feature>
<keyword evidence="13" id="KW-1185">Reference proteome</keyword>
<dbReference type="Gene3D" id="3.40.50.300">
    <property type="entry name" value="P-loop containing nucleotide triphosphate hydrolases"/>
    <property type="match status" value="2"/>
</dbReference>
<dbReference type="OrthoDB" id="9785240at2"/>
<dbReference type="PANTHER" id="PTHR47959">
    <property type="entry name" value="ATP-DEPENDENT RNA HELICASE RHLE-RELATED"/>
    <property type="match status" value="1"/>
</dbReference>
<dbReference type="InterPro" id="IPR011545">
    <property type="entry name" value="DEAD/DEAH_box_helicase_dom"/>
</dbReference>
<name>D1PZ01_9BACT</name>
<dbReference type="CDD" id="cd00268">
    <property type="entry name" value="DEADc"/>
    <property type="match status" value="1"/>
</dbReference>
<keyword evidence="4 7" id="KW-0067">ATP-binding</keyword>
<dbReference type="SUPFAM" id="SSF52540">
    <property type="entry name" value="P-loop containing nucleoside triphosphate hydrolases"/>
    <property type="match status" value="1"/>
</dbReference>
<evidence type="ECO:0000313" key="13">
    <source>
        <dbReference type="Proteomes" id="UP000003160"/>
    </source>
</evidence>